<dbReference type="RefSeq" id="WP_118655515.1">
    <property type="nucleotide sequence ID" value="NZ_JACOOK010000002.1"/>
</dbReference>
<dbReference type="Pfam" id="PF07715">
    <property type="entry name" value="Plug"/>
    <property type="match status" value="1"/>
</dbReference>
<keyword evidence="4" id="KW-1185">Reference proteome</keyword>
<evidence type="ECO:0000313" key="3">
    <source>
        <dbReference type="EMBL" id="MBC5616268.1"/>
    </source>
</evidence>
<evidence type="ECO:0000256" key="1">
    <source>
        <dbReference type="SAM" id="SignalP"/>
    </source>
</evidence>
<name>A0ABR7CKT3_9BACT</name>
<gene>
    <name evidence="3" type="ORF">H8S08_04440</name>
</gene>
<organism evidence="3 4">
    <name type="scientific">Alistipes hominis</name>
    <dbReference type="NCBI Taxonomy" id="2763015"/>
    <lineage>
        <taxon>Bacteria</taxon>
        <taxon>Pseudomonadati</taxon>
        <taxon>Bacteroidota</taxon>
        <taxon>Bacteroidia</taxon>
        <taxon>Bacteroidales</taxon>
        <taxon>Rikenellaceae</taxon>
        <taxon>Alistipes</taxon>
    </lineage>
</organism>
<dbReference type="Gene3D" id="2.60.40.1120">
    <property type="entry name" value="Carboxypeptidase-like, regulatory domain"/>
    <property type="match status" value="1"/>
</dbReference>
<proteinExistence type="predicted"/>
<reference evidence="3 4" key="1">
    <citation type="submission" date="2020-08" db="EMBL/GenBank/DDBJ databases">
        <title>Genome public.</title>
        <authorList>
            <person name="Liu C."/>
            <person name="Sun Q."/>
        </authorList>
    </citation>
    <scope>NUCLEOTIDE SEQUENCE [LARGE SCALE GENOMIC DNA]</scope>
    <source>
        <strain evidence="3 4">New-7</strain>
    </source>
</reference>
<dbReference type="SUPFAM" id="SSF56935">
    <property type="entry name" value="Porins"/>
    <property type="match status" value="1"/>
</dbReference>
<dbReference type="SUPFAM" id="SSF49464">
    <property type="entry name" value="Carboxypeptidase regulatory domain-like"/>
    <property type="match status" value="1"/>
</dbReference>
<protein>
    <submittedName>
        <fullName evidence="3">SusC/RagA family TonB-linked outer membrane protein</fullName>
    </submittedName>
</protein>
<dbReference type="InterPro" id="IPR012910">
    <property type="entry name" value="Plug_dom"/>
</dbReference>
<sequence length="1057" mass="118911">MINNMRHKVNIKIALLLTCMFLSAFGAKISAQSSTVYTIKGVVTDEFGKPLSGVVVNSETGKNGTSTDIEGSYMLTVDDGSKDIVFSYLGYKDKKVAIAEKETIDAKLEPDALKSDEIIDMGFVQQRRGAISGAVSSVKGTPIEAAPVSSFGAAMNGFVTNLMVRQNNYVLGNETVSMLIRGASNPQNGWQTPLIMIDGVMSSYNSNDVLRYLTAKEVESITLLKDASTQALYGVKGNAGVLVITTKRGKKGPVRIDVSYDQSVQQPTISPRFYHSWEYATFKNEATYNDNPSLGKTPVYSPVDIANYISGENRELYPDNNWRDMFYKKLTTMSRANINVTGGSDKFTYFTQVNFMHQGGQFKTTNERYKSGFNTNWFNYRTNVDIKVNKYLSSYLRLSGNVRRDRAPGSDAFYNAQQGLYEDMYWRGANIYGPLTPAVYDQATGEMLDPGGKLVVEEKNTYSIYGVLNRMGYNKATSVNINSQFGLDLDLSFVTKGLKLGGYIAYQTYGYNSLTAIQSNELVKRKTTDDPSVLAFETIGTTKDSELSYGKGYSSYYHLDYRAYLDYQRTFGKHNVQATAFIYYQNLSKADMGSSNNVLPFNTVLSGVEAAYGYDNRYFVKVDLGYSATEQFAPDRRWIATPAISGAWNLANEHFMKNVKWLNEFKIRASYGRTAEDDLQNGRHGYLDENQFGTGGSVPVLAYSTWENKKGYALLQAQTMLKQNYGIDVGLFNGFTFSFDYFKERMDNMLIHATSTIPSYQGIPINNYPATQVGVYENKGYDLSANYYKRINADWSFNVGGWVSYARNKVIYKDETELGESYSYRRKEEGFPLGTSFGLMVDYSNGNGYFNSQEEIDRYECTYGWNMPSPRVGDLIFKDINGDYIIDEKDQVPFGYGGIPQVFYAFNGGFKYKNLEFSFLFQGVARTGGFESSTWHLNYEGIYTRLHEGAWTPERYAAGKEITAPALSNSQTSSDMRNNSYNWNDRAFLRLKNVEIAYTLPLNVSKKISADKIRFSLSGQNLVTWGRMKNKDIEPEYGGLYTIPAYRVYNVGVSVLF</sequence>
<feature type="signal peptide" evidence="1">
    <location>
        <begin position="1"/>
        <end position="26"/>
    </location>
</feature>
<dbReference type="InterPro" id="IPR008969">
    <property type="entry name" value="CarboxyPept-like_regulatory"/>
</dbReference>
<evidence type="ECO:0000259" key="2">
    <source>
        <dbReference type="Pfam" id="PF07715"/>
    </source>
</evidence>
<dbReference type="EMBL" id="JACOOK010000002">
    <property type="protein sequence ID" value="MBC5616268.1"/>
    <property type="molecule type" value="Genomic_DNA"/>
</dbReference>
<dbReference type="NCBIfam" id="TIGR04056">
    <property type="entry name" value="OMP_RagA_SusC"/>
    <property type="match status" value="1"/>
</dbReference>
<evidence type="ECO:0000313" key="4">
    <source>
        <dbReference type="Proteomes" id="UP000636891"/>
    </source>
</evidence>
<accession>A0ABR7CKT3</accession>
<feature type="domain" description="TonB-dependent receptor plug" evidence="2">
    <location>
        <begin position="131"/>
        <end position="241"/>
    </location>
</feature>
<keyword evidence="1" id="KW-0732">Signal</keyword>
<dbReference type="Pfam" id="PF13715">
    <property type="entry name" value="CarbopepD_reg_2"/>
    <property type="match status" value="1"/>
</dbReference>
<dbReference type="InterPro" id="IPR023996">
    <property type="entry name" value="TonB-dep_OMP_SusC/RagA"/>
</dbReference>
<comment type="caution">
    <text evidence="3">The sequence shown here is derived from an EMBL/GenBank/DDBJ whole genome shotgun (WGS) entry which is preliminary data.</text>
</comment>
<dbReference type="Gene3D" id="2.170.130.10">
    <property type="entry name" value="TonB-dependent receptor, plug domain"/>
    <property type="match status" value="1"/>
</dbReference>
<dbReference type="Proteomes" id="UP000636891">
    <property type="component" value="Unassembled WGS sequence"/>
</dbReference>
<dbReference type="InterPro" id="IPR037066">
    <property type="entry name" value="Plug_dom_sf"/>
</dbReference>
<feature type="chain" id="PRO_5046029068" evidence="1">
    <location>
        <begin position="27"/>
        <end position="1057"/>
    </location>
</feature>